<keyword evidence="3" id="KW-1185">Reference proteome</keyword>
<name>T0KZU2_9MICR</name>
<dbReference type="HOGENOM" id="CLU_2776583_0_0_1"/>
<feature type="compositionally biased region" description="Basic and acidic residues" evidence="1">
    <location>
        <begin position="42"/>
        <end position="54"/>
    </location>
</feature>
<dbReference type="AlphaFoldDB" id="T0KZU2"/>
<dbReference type="EMBL" id="KE647233">
    <property type="protein sequence ID" value="EQB60807.1"/>
    <property type="molecule type" value="Genomic_DNA"/>
</dbReference>
<organism evidence="2 3">
    <name type="scientific">Vairimorpha apis BRL 01</name>
    <dbReference type="NCBI Taxonomy" id="1037528"/>
    <lineage>
        <taxon>Eukaryota</taxon>
        <taxon>Fungi</taxon>
        <taxon>Fungi incertae sedis</taxon>
        <taxon>Microsporidia</taxon>
        <taxon>Nosematidae</taxon>
        <taxon>Vairimorpha</taxon>
    </lineage>
</organism>
<evidence type="ECO:0000313" key="2">
    <source>
        <dbReference type="EMBL" id="EQB60807.1"/>
    </source>
</evidence>
<proteinExistence type="predicted"/>
<evidence type="ECO:0000313" key="3">
    <source>
        <dbReference type="Proteomes" id="UP000053780"/>
    </source>
</evidence>
<reference evidence="2 3" key="1">
    <citation type="journal article" date="2013" name="BMC Genomics">
        <title>Genome sequencing and comparative genomics of honey bee microsporidia, Nosema apis reveal novel insights into host-parasite interactions.</title>
        <authorList>
            <person name="Chen Yp."/>
            <person name="Pettis J.S."/>
            <person name="Zhao Y."/>
            <person name="Liu X."/>
            <person name="Tallon L.J."/>
            <person name="Sadzewicz L.D."/>
            <person name="Li R."/>
            <person name="Zheng H."/>
            <person name="Huang S."/>
            <person name="Zhang X."/>
            <person name="Hamilton M.C."/>
            <person name="Pernal S.F."/>
            <person name="Melathopoulos A.P."/>
            <person name="Yan X."/>
            <person name="Evans J.D."/>
        </authorList>
    </citation>
    <scope>NUCLEOTIDE SEQUENCE [LARGE SCALE GENOMIC DNA]</scope>
    <source>
        <strain evidence="2 3">BRL 01</strain>
    </source>
</reference>
<dbReference type="Proteomes" id="UP000053780">
    <property type="component" value="Unassembled WGS sequence"/>
</dbReference>
<dbReference type="VEuPathDB" id="MicrosporidiaDB:NAPIS_ORF01624"/>
<sequence length="69" mass="8172">MKNNSFDLNKQTENNKVFDLDEILKLNAKLSIFYENKEDENNDNKSENFVESKRFGNLSDIEEEDETVH</sequence>
<protein>
    <submittedName>
        <fullName evidence="2">Uncharacterized protein</fullName>
    </submittedName>
</protein>
<evidence type="ECO:0000256" key="1">
    <source>
        <dbReference type="SAM" id="MobiDB-lite"/>
    </source>
</evidence>
<accession>T0KZU2</accession>
<feature type="compositionally biased region" description="Acidic residues" evidence="1">
    <location>
        <begin position="60"/>
        <end position="69"/>
    </location>
</feature>
<feature type="region of interest" description="Disordered" evidence="1">
    <location>
        <begin position="38"/>
        <end position="69"/>
    </location>
</feature>
<gene>
    <name evidence="2" type="ORF">NAPIS_ORF01624</name>
</gene>